<dbReference type="AlphaFoldDB" id="A0A498PYH0"/>
<organism evidence="1 2">
    <name type="scientific">Mycobacterium attenuatum</name>
    <dbReference type="NCBI Taxonomy" id="2341086"/>
    <lineage>
        <taxon>Bacteria</taxon>
        <taxon>Bacillati</taxon>
        <taxon>Actinomycetota</taxon>
        <taxon>Actinomycetes</taxon>
        <taxon>Mycobacteriales</taxon>
        <taxon>Mycobacteriaceae</taxon>
        <taxon>Mycobacterium</taxon>
    </lineage>
</organism>
<dbReference type="EMBL" id="UPHP01000047">
    <property type="protein sequence ID" value="VBA37774.1"/>
    <property type="molecule type" value="Genomic_DNA"/>
</dbReference>
<evidence type="ECO:0000313" key="1">
    <source>
        <dbReference type="EMBL" id="VBA37774.1"/>
    </source>
</evidence>
<sequence>MPATLSQIRAWSTEHLIDAAGYWTQTADHWEDVFLQMRNQSYAIAWNGAGGNALRVRTGADLPIVTAKADQLRQAAAVARNGASDISAAQRRVLYAVEDAQNAGFTVGEDLSVTDTRVGTTAAEQAARQAQAQAFAGDIRLRAEQLDGVEVKVAGQRTGTTAQ</sequence>
<proteinExistence type="predicted"/>
<name>A0A498PYH0_9MYCO</name>
<gene>
    <name evidence="1" type="ORF">LAUMK136_02106</name>
</gene>
<dbReference type="Proteomes" id="UP000273307">
    <property type="component" value="Unassembled WGS sequence"/>
</dbReference>
<keyword evidence="2" id="KW-1185">Reference proteome</keyword>
<reference evidence="1 2" key="1">
    <citation type="submission" date="2018-09" db="EMBL/GenBank/DDBJ databases">
        <authorList>
            <person name="Tagini F."/>
        </authorList>
    </citation>
    <scope>NUCLEOTIDE SEQUENCE [LARGE SCALE GENOMIC DNA]</scope>
    <source>
        <strain evidence="1 2">MK136</strain>
    </source>
</reference>
<evidence type="ECO:0000313" key="2">
    <source>
        <dbReference type="Proteomes" id="UP000273307"/>
    </source>
</evidence>
<protein>
    <submittedName>
        <fullName evidence="1">Uncharacterized protein</fullName>
    </submittedName>
</protein>
<accession>A0A498PYH0</accession>